<proteinExistence type="inferred from homology"/>
<comment type="similarity">
    <text evidence="1">Belongs to the ARG7 family.</text>
</comment>
<protein>
    <recommendedName>
        <fullName evidence="4">Small auxin up regulated protein</fullName>
    </recommendedName>
</protein>
<dbReference type="AlphaFoldDB" id="A0A8K0DV77"/>
<keyword evidence="3" id="KW-1185">Reference proteome</keyword>
<dbReference type="OrthoDB" id="1841988at2759"/>
<organism evidence="2 3">
    <name type="scientific">Rhamnella rubrinervis</name>
    <dbReference type="NCBI Taxonomy" id="2594499"/>
    <lineage>
        <taxon>Eukaryota</taxon>
        <taxon>Viridiplantae</taxon>
        <taxon>Streptophyta</taxon>
        <taxon>Embryophyta</taxon>
        <taxon>Tracheophyta</taxon>
        <taxon>Spermatophyta</taxon>
        <taxon>Magnoliopsida</taxon>
        <taxon>eudicotyledons</taxon>
        <taxon>Gunneridae</taxon>
        <taxon>Pentapetalae</taxon>
        <taxon>rosids</taxon>
        <taxon>fabids</taxon>
        <taxon>Rosales</taxon>
        <taxon>Rhamnaceae</taxon>
        <taxon>rhamnoid group</taxon>
        <taxon>Rhamneae</taxon>
        <taxon>Rhamnella</taxon>
    </lineage>
</organism>
<evidence type="ECO:0000313" key="2">
    <source>
        <dbReference type="EMBL" id="KAF3435833.1"/>
    </source>
</evidence>
<sequence>MGFPISAIVKAKKNLIRSRSLKGSDVPKGYFAVYVGESEKKRFVIPISLLKEPSFQDLLSQTEEEYGYEHAMGGITIACSEDIFFNLISQSNPVLKGNRDNSLPQLANCSGASRRFSKMASTKSNFDLKSRNHA</sequence>
<evidence type="ECO:0008006" key="4">
    <source>
        <dbReference type="Google" id="ProtNLM"/>
    </source>
</evidence>
<evidence type="ECO:0000256" key="1">
    <source>
        <dbReference type="ARBA" id="ARBA00006974"/>
    </source>
</evidence>
<dbReference type="EMBL" id="VOIH02000010">
    <property type="protein sequence ID" value="KAF3435833.1"/>
    <property type="molecule type" value="Genomic_DNA"/>
</dbReference>
<reference evidence="2" key="1">
    <citation type="submission" date="2020-03" db="EMBL/GenBank/DDBJ databases">
        <title>A high-quality chromosome-level genome assembly of a woody plant with both climbing and erect habits, Rhamnella rubrinervis.</title>
        <authorList>
            <person name="Lu Z."/>
            <person name="Yang Y."/>
            <person name="Zhu X."/>
            <person name="Sun Y."/>
        </authorList>
    </citation>
    <scope>NUCLEOTIDE SEQUENCE</scope>
    <source>
        <strain evidence="2">BYM</strain>
        <tissue evidence="2">Leaf</tissue>
    </source>
</reference>
<accession>A0A8K0DV77</accession>
<evidence type="ECO:0000313" key="3">
    <source>
        <dbReference type="Proteomes" id="UP000796880"/>
    </source>
</evidence>
<dbReference type="GO" id="GO:0009733">
    <property type="term" value="P:response to auxin"/>
    <property type="evidence" value="ECO:0007669"/>
    <property type="project" value="InterPro"/>
</dbReference>
<name>A0A8K0DV77_9ROSA</name>
<dbReference type="PANTHER" id="PTHR31929">
    <property type="entry name" value="SAUR-LIKE AUXIN-RESPONSIVE PROTEIN FAMILY-RELATED"/>
    <property type="match status" value="1"/>
</dbReference>
<dbReference type="Pfam" id="PF02519">
    <property type="entry name" value="Auxin_inducible"/>
    <property type="match status" value="1"/>
</dbReference>
<comment type="caution">
    <text evidence="2">The sequence shown here is derived from an EMBL/GenBank/DDBJ whole genome shotgun (WGS) entry which is preliminary data.</text>
</comment>
<gene>
    <name evidence="2" type="ORF">FNV43_RR22925</name>
</gene>
<dbReference type="InterPro" id="IPR003676">
    <property type="entry name" value="SAUR_fam"/>
</dbReference>
<dbReference type="Proteomes" id="UP000796880">
    <property type="component" value="Unassembled WGS sequence"/>
</dbReference>